<dbReference type="InterPro" id="IPR055575">
    <property type="entry name" value="DUF7151"/>
</dbReference>
<evidence type="ECO:0000313" key="3">
    <source>
        <dbReference type="Proteomes" id="UP000441399"/>
    </source>
</evidence>
<proteinExistence type="predicted"/>
<organism evidence="2 3">
    <name type="scientific">BD1-7 clade bacterium</name>
    <dbReference type="NCBI Taxonomy" id="2029982"/>
    <lineage>
        <taxon>Bacteria</taxon>
        <taxon>Pseudomonadati</taxon>
        <taxon>Pseudomonadota</taxon>
        <taxon>Gammaproteobacteria</taxon>
        <taxon>Cellvibrionales</taxon>
        <taxon>Spongiibacteraceae</taxon>
        <taxon>BD1-7 clade</taxon>
    </lineage>
</organism>
<dbReference type="PROSITE" id="PS51257">
    <property type="entry name" value="PROKAR_LIPOPROTEIN"/>
    <property type="match status" value="1"/>
</dbReference>
<accession>A0A5S9MYL1</accession>
<sequence>MELSSTRWTRTIISALSLTLVACGGPSSSDEPSNSKGDIPAPPALIVNERNLPFIIGCFAGSLQVDSGLDTNLNRTIDTSEITQSYTLCNRENTASGDTSITFALLRTAEEGPGAHCSTGGIKMLLGLDENNNDILEDNEVLNIEYACQATTSSSDDNNTTRYRAHTVPSTPDTKAYPQCLHEFSQAFTTEYFEWGEQTNTNAYAVCREHACFESIPEGGGFRSLAFGDGTPGCETYSRTTVTCFPRFELSDNKDSCVEIDFCAQGDLDACPTQNQCEQASGHWWDERCQSSPQPMESISIVYPTETTNITPQSGQHFTFRLTSPNASLNKVRLNDITVTHLFSLQNDGRYQASFDSIEGYLNDDNINTLVISATNSLPASINFSANVTSPAVVITEVSTVSALPQSGAVASVAGRAHKKGLQSVSANATSMLVLNDRFWGQLEVPLDVASATSEPDYVFTANYDDGIRATTAMVAYGRPIANALSLQINDEAYGPINTWLADVINARLREDSVLFAPATAVQLCTSLLKTNIATCDLQFEAIADTAKPRVEVQSVNSASDQYDLDLRLKLTFDFLSVKLVATHDGQTTHATLTWDSENPATQPLSISLNLRARPEAAADGQNGLLLGLYLQDLPDNESIQADIGVPQIADTRCAIGCSTSGESKAPVSDITISSGWAQTRVSLNVSLINQLRATLSQAINTDWNTTDAVLVSALSIPATSSTPRPIVENHALEYATTTAPGEARTTENGLFLSVASGSQFTNATAHLSALNPILGSRFNTPSPMPFMQATDAKVSVALSENTVNQHLAMQYAAQLFDDINTISEPGDSQLTNRINRAIQAALPFSVGKVVQRSQIKIAVTNAPHVVFEENNTMRLVIQNAELDLDIDPGDGVINLAKAALNLEARFDVAIDAQGRLNLKRDPSSTVFSIMNPRANTNIQVNGIHLTGELARETETQSRRILLDIFPSIAEDYFHQVNQLVLPSIPQALWNLGSETPSYIAHTLPRVFGLRLSSNGVSVNNGNMILKGDLHDITTAPVNSLISLCVYASEQNQTACPLD</sequence>
<gene>
    <name evidence="2" type="ORF">OPDIPICF_00416</name>
</gene>
<feature type="domain" description="DUF7151" evidence="1">
    <location>
        <begin position="104"/>
        <end position="148"/>
    </location>
</feature>
<dbReference type="Pfam" id="PF23657">
    <property type="entry name" value="DUF7151"/>
    <property type="match status" value="1"/>
</dbReference>
<dbReference type="OrthoDB" id="5746445at2"/>
<dbReference type="AlphaFoldDB" id="A0A5S9MYL1"/>
<evidence type="ECO:0000313" key="2">
    <source>
        <dbReference type="EMBL" id="CAA0082459.1"/>
    </source>
</evidence>
<name>A0A5S9MYL1_9GAMM</name>
<dbReference type="Gene3D" id="3.15.20.10">
    <property type="entry name" value="Bactericidal permeability-increasing protein, domain 2"/>
    <property type="match status" value="1"/>
</dbReference>
<evidence type="ECO:0000259" key="1">
    <source>
        <dbReference type="Pfam" id="PF23657"/>
    </source>
</evidence>
<keyword evidence="3" id="KW-1185">Reference proteome</keyword>
<dbReference type="Proteomes" id="UP000441399">
    <property type="component" value="Unassembled WGS sequence"/>
</dbReference>
<reference evidence="2 3" key="1">
    <citation type="submission" date="2019-11" db="EMBL/GenBank/DDBJ databases">
        <authorList>
            <person name="Holert J."/>
        </authorList>
    </citation>
    <scope>NUCLEOTIDE SEQUENCE [LARGE SCALE GENOMIC DNA]</scope>
    <source>
        <strain evidence="2">SB11_3</strain>
    </source>
</reference>
<dbReference type="EMBL" id="CACSIO010000001">
    <property type="protein sequence ID" value="CAA0082459.1"/>
    <property type="molecule type" value="Genomic_DNA"/>
</dbReference>
<protein>
    <recommendedName>
        <fullName evidence="1">DUF7151 domain-containing protein</fullName>
    </recommendedName>
</protein>